<dbReference type="PROSITE" id="PS51257">
    <property type="entry name" value="PROKAR_LIPOPROTEIN"/>
    <property type="match status" value="1"/>
</dbReference>
<sequence>MIMRRNRFVIFSLLLTLSIIVIGCGNEKESSDEEPQPSEYITEEKSHSEADNITHDETKEEDDKEMIEKDLSFLDGISPAPENGTSVIDQTQGKYADIDVRDESVNADVLENVGKLEPLPEDASDEQLDMYFNYLYSLVAEDFPDPQDIIKKWEFGSFGNPDLPDSRYHFKENYNVEILLDSSGSMGFYAGDKTRMQVAKETISTFLKNVPEDANVSLRVYGHEGTGSDSDKALSCDSIEQVYGFQSYNATDFDAALRKFEPAGWTPLAEALKQSEKALQQFDSKNNTNLIYLVSDGIETCDGNPVKVAESLVDSNAQPIINIIGFQADNEAQDQLKSMAEAANGIYSTASNQEELEAEFDRAEEVLEAWEEWKDDALDDLDAEEVDASFDILAFTNDWGQINRGQKLNVSRLTKIFRDEGIINKEQEDVFHAKKNKIEELIYDVRAELESELRDVSAQKINEMKSIINEKYNDQSKE</sequence>
<dbReference type="SMART" id="SM00327">
    <property type="entry name" value="VWA"/>
    <property type="match status" value="1"/>
</dbReference>
<dbReference type="EMBL" id="RBZO01000020">
    <property type="protein sequence ID" value="RKQ14476.1"/>
    <property type="molecule type" value="Genomic_DNA"/>
</dbReference>
<dbReference type="OrthoDB" id="9783818at2"/>
<evidence type="ECO:0000259" key="2">
    <source>
        <dbReference type="PROSITE" id="PS50234"/>
    </source>
</evidence>
<dbReference type="SUPFAM" id="SSF53300">
    <property type="entry name" value="vWA-like"/>
    <property type="match status" value="1"/>
</dbReference>
<accession>A0A494YW89</accession>
<dbReference type="Proteomes" id="UP000281813">
    <property type="component" value="Unassembled WGS sequence"/>
</dbReference>
<keyword evidence="4" id="KW-1185">Reference proteome</keyword>
<proteinExistence type="predicted"/>
<evidence type="ECO:0000313" key="4">
    <source>
        <dbReference type="Proteomes" id="UP000281813"/>
    </source>
</evidence>
<evidence type="ECO:0000256" key="1">
    <source>
        <dbReference type="SAM" id="MobiDB-lite"/>
    </source>
</evidence>
<comment type="caution">
    <text evidence="3">The sequence shown here is derived from an EMBL/GenBank/DDBJ whole genome shotgun (WGS) entry which is preliminary data.</text>
</comment>
<feature type="region of interest" description="Disordered" evidence="1">
    <location>
        <begin position="26"/>
        <end position="64"/>
    </location>
</feature>
<evidence type="ECO:0000313" key="3">
    <source>
        <dbReference type="EMBL" id="RKQ14476.1"/>
    </source>
</evidence>
<feature type="domain" description="VWFA" evidence="2">
    <location>
        <begin position="175"/>
        <end position="366"/>
    </location>
</feature>
<dbReference type="PROSITE" id="PS50234">
    <property type="entry name" value="VWFA"/>
    <property type="match status" value="1"/>
</dbReference>
<organism evidence="3 4">
    <name type="scientific">Oceanobacillus bengalensis</name>
    <dbReference type="NCBI Taxonomy" id="1435466"/>
    <lineage>
        <taxon>Bacteria</taxon>
        <taxon>Bacillati</taxon>
        <taxon>Bacillota</taxon>
        <taxon>Bacilli</taxon>
        <taxon>Bacillales</taxon>
        <taxon>Bacillaceae</taxon>
        <taxon>Oceanobacillus</taxon>
    </lineage>
</organism>
<dbReference type="InterPro" id="IPR002035">
    <property type="entry name" value="VWF_A"/>
</dbReference>
<dbReference type="Pfam" id="PF13519">
    <property type="entry name" value="VWA_2"/>
    <property type="match status" value="1"/>
</dbReference>
<dbReference type="AlphaFoldDB" id="A0A494YW89"/>
<dbReference type="Gene3D" id="3.40.50.410">
    <property type="entry name" value="von Willebrand factor, type A domain"/>
    <property type="match status" value="1"/>
</dbReference>
<dbReference type="InterPro" id="IPR036465">
    <property type="entry name" value="vWFA_dom_sf"/>
</dbReference>
<gene>
    <name evidence="3" type="ORF">D8M05_12635</name>
</gene>
<feature type="compositionally biased region" description="Basic and acidic residues" evidence="1">
    <location>
        <begin position="42"/>
        <end position="58"/>
    </location>
</feature>
<name>A0A494YW89_9BACI</name>
<reference evidence="3 4" key="1">
    <citation type="journal article" date="2015" name="Antonie Van Leeuwenhoek">
        <title>Oceanobacillus bengalensis sp. nov., a bacterium isolated from seawater of the Bay of Bengal.</title>
        <authorList>
            <person name="Yongchang O."/>
            <person name="Xiang W."/>
            <person name="Wang G."/>
        </authorList>
    </citation>
    <scope>NUCLEOTIDE SEQUENCE [LARGE SCALE GENOMIC DNA]</scope>
    <source>
        <strain evidence="3 4">MCCC 1K00260</strain>
    </source>
</reference>
<protein>
    <submittedName>
        <fullName evidence="3">VWA domain-containing protein</fullName>
    </submittedName>
</protein>